<evidence type="ECO:0000256" key="1">
    <source>
        <dbReference type="SAM" id="Phobius"/>
    </source>
</evidence>
<organism evidence="2 3">
    <name type="scientific">Brucella pseudogrignonensis</name>
    <dbReference type="NCBI Taxonomy" id="419475"/>
    <lineage>
        <taxon>Bacteria</taxon>
        <taxon>Pseudomonadati</taxon>
        <taxon>Pseudomonadota</taxon>
        <taxon>Alphaproteobacteria</taxon>
        <taxon>Hyphomicrobiales</taxon>
        <taxon>Brucellaceae</taxon>
        <taxon>Brucella/Ochrobactrum group</taxon>
        <taxon>Brucella</taxon>
    </lineage>
</organism>
<feature type="transmembrane region" description="Helical" evidence="1">
    <location>
        <begin position="72"/>
        <end position="92"/>
    </location>
</feature>
<proteinExistence type="predicted"/>
<comment type="caution">
    <text evidence="2">The sequence shown here is derived from an EMBL/GenBank/DDBJ whole genome shotgun (WGS) entry which is preliminary data.</text>
</comment>
<keyword evidence="1" id="KW-0472">Membrane</keyword>
<reference evidence="2 3" key="1">
    <citation type="submission" date="2023-07" db="EMBL/GenBank/DDBJ databases">
        <title>Sorghum-associated microbial communities from plants grown in Nebraska, USA.</title>
        <authorList>
            <person name="Schachtman D."/>
        </authorList>
    </citation>
    <scope>NUCLEOTIDE SEQUENCE [LARGE SCALE GENOMIC DNA]</scope>
    <source>
        <strain evidence="2 3">DS1730</strain>
    </source>
</reference>
<protein>
    <submittedName>
        <fullName evidence="2">Uncharacterized protein</fullName>
    </submittedName>
</protein>
<accession>A0ABU1MFJ4</accession>
<keyword evidence="1" id="KW-0812">Transmembrane</keyword>
<feature type="transmembrane region" description="Helical" evidence="1">
    <location>
        <begin position="33"/>
        <end position="60"/>
    </location>
</feature>
<keyword evidence="1" id="KW-1133">Transmembrane helix</keyword>
<name>A0ABU1MFJ4_9HYPH</name>
<sequence>MATIAKYGLWDAVRETLADLAPFPGRMATSWRVAAVCALVAGIAMLFKIPESAISCYLVIFLMKADGAENTIVATAAVIAITILVALMVPVLQ</sequence>
<dbReference type="EMBL" id="JAVDQT010000017">
    <property type="protein sequence ID" value="MDR6434820.1"/>
    <property type="molecule type" value="Genomic_DNA"/>
</dbReference>
<keyword evidence="3" id="KW-1185">Reference proteome</keyword>
<dbReference type="Proteomes" id="UP001184614">
    <property type="component" value="Unassembled WGS sequence"/>
</dbReference>
<evidence type="ECO:0000313" key="2">
    <source>
        <dbReference type="EMBL" id="MDR6434820.1"/>
    </source>
</evidence>
<gene>
    <name evidence="2" type="ORF">J2782_004574</name>
</gene>
<evidence type="ECO:0000313" key="3">
    <source>
        <dbReference type="Proteomes" id="UP001184614"/>
    </source>
</evidence>
<feature type="non-terminal residue" evidence="2">
    <location>
        <position position="93"/>
    </location>
</feature>